<evidence type="ECO:0000256" key="7">
    <source>
        <dbReference type="ARBA" id="ARBA00023077"/>
    </source>
</evidence>
<dbReference type="InterPro" id="IPR012910">
    <property type="entry name" value="Plug_dom"/>
</dbReference>
<evidence type="ECO:0000256" key="3">
    <source>
        <dbReference type="ARBA" id="ARBA00022452"/>
    </source>
</evidence>
<evidence type="ECO:0000313" key="15">
    <source>
        <dbReference type="EMBL" id="MDH5835348.1"/>
    </source>
</evidence>
<gene>
    <name evidence="15" type="ORF">QFW81_15655</name>
</gene>
<protein>
    <submittedName>
        <fullName evidence="15">TonB-dependent receptor</fullName>
    </submittedName>
</protein>
<keyword evidence="13" id="KW-1133">Transmembrane helix</keyword>
<evidence type="ECO:0000256" key="4">
    <source>
        <dbReference type="ARBA" id="ARBA00022496"/>
    </source>
</evidence>
<comment type="subcellular location">
    <subcellularLocation>
        <location evidence="1 10">Cell outer membrane</location>
        <topology evidence="1 10">Multi-pass membrane protein</topology>
    </subcellularLocation>
</comment>
<evidence type="ECO:0000256" key="5">
    <source>
        <dbReference type="ARBA" id="ARBA00022692"/>
    </source>
</evidence>
<dbReference type="InterPro" id="IPR036942">
    <property type="entry name" value="Beta-barrel_TonB_sf"/>
</dbReference>
<evidence type="ECO:0000256" key="13">
    <source>
        <dbReference type="SAM" id="Phobius"/>
    </source>
</evidence>
<dbReference type="EMBL" id="JARXRO010000020">
    <property type="protein sequence ID" value="MDH5835348.1"/>
    <property type="molecule type" value="Genomic_DNA"/>
</dbReference>
<dbReference type="Gene3D" id="3.55.50.30">
    <property type="match status" value="1"/>
</dbReference>
<comment type="caution">
    <text evidence="15">The sequence shown here is derived from an EMBL/GenBank/DDBJ whole genome shotgun (WGS) entry which is preliminary data.</text>
</comment>
<keyword evidence="8 10" id="KW-0472">Membrane</keyword>
<dbReference type="CDD" id="cd01347">
    <property type="entry name" value="ligand_gated_channel"/>
    <property type="match status" value="1"/>
</dbReference>
<keyword evidence="15" id="KW-0675">Receptor</keyword>
<dbReference type="Pfam" id="PF07660">
    <property type="entry name" value="STN"/>
    <property type="match status" value="1"/>
</dbReference>
<keyword evidence="3 10" id="KW-1134">Transmembrane beta strand</keyword>
<evidence type="ECO:0000256" key="9">
    <source>
        <dbReference type="ARBA" id="ARBA00023237"/>
    </source>
</evidence>
<dbReference type="PANTHER" id="PTHR47234">
    <property type="match status" value="1"/>
</dbReference>
<keyword evidence="5 10" id="KW-0812">Transmembrane</keyword>
<dbReference type="PROSITE" id="PS52016">
    <property type="entry name" value="TONB_DEPENDENT_REC_3"/>
    <property type="match status" value="1"/>
</dbReference>
<keyword evidence="4" id="KW-0406">Ion transport</keyword>
<keyword evidence="4" id="KW-0410">Iron transport</keyword>
<keyword evidence="2 10" id="KW-0813">Transport</keyword>
<evidence type="ECO:0000256" key="8">
    <source>
        <dbReference type="ARBA" id="ARBA00023136"/>
    </source>
</evidence>
<reference evidence="15 16" key="1">
    <citation type="submission" date="2023-04" db="EMBL/GenBank/DDBJ databases">
        <title>Luteimonas sp. M1R5S59.</title>
        <authorList>
            <person name="Sun J.-Q."/>
        </authorList>
    </citation>
    <scope>NUCLEOTIDE SEQUENCE [LARGE SCALE GENOMIC DNA]</scope>
    <source>
        <strain evidence="15 16">M1R5S59</strain>
    </source>
</reference>
<feature type="transmembrane region" description="Helical" evidence="13">
    <location>
        <begin position="30"/>
        <end position="50"/>
    </location>
</feature>
<evidence type="ECO:0000256" key="2">
    <source>
        <dbReference type="ARBA" id="ARBA00022448"/>
    </source>
</evidence>
<evidence type="ECO:0000256" key="1">
    <source>
        <dbReference type="ARBA" id="ARBA00004571"/>
    </source>
</evidence>
<dbReference type="Proteomes" id="UP001156873">
    <property type="component" value="Unassembled WGS sequence"/>
</dbReference>
<proteinExistence type="inferred from homology"/>
<evidence type="ECO:0000313" key="16">
    <source>
        <dbReference type="Proteomes" id="UP001156873"/>
    </source>
</evidence>
<dbReference type="InterPro" id="IPR011662">
    <property type="entry name" value="Secretin/TonB_short_N"/>
</dbReference>
<dbReference type="Pfam" id="PF07715">
    <property type="entry name" value="Plug"/>
    <property type="match status" value="1"/>
</dbReference>
<sequence length="900" mass="95947">MGIDAAAPTRAVEASFHWHYRGNGMGKNKLRVAILNAILLMGGALAYPAIAYAQDQALAYRIDAGDLESALSSFGTQSRIQLIYPPELLKGKRSGGLTGNHPPMDALRQLLQDSGLEAERVNARTVVIKRAVPAVKPQAETRNPPSTTQSREPEVQDLGNITVTGTRIRGGTSPSPVITIGAERIREEGFTDLGGVIRSVSQNFSGGQNPEVPSANLLGAGLANQNLTGGSGLNLRGLGPDASLTLLNGRRLPYDGFSQAIDIGAIPVEAVDRIEIVADGASAIYGSDAVGGVANVILNRGFDGVAVGTRYGTATRGGLTTRSHTATAGTSWGTGGLLATYKNESVDPIYADERSYTASLAGPRTIYPASDLRSGLVSAHQQAGEVAELRLDAFRSTRGQQNEFVLAAATPYYRLAPETTVDWVSPGIDLFLPRDWTLTLGGAWGRNESVSSQSLINPSSGASTRLYSECYCNEGRSYELGVEGPLFRLPGGEARLAAGLGRRTNRLHVDNYLADVNGLPSYQGAESSRFAYAEMQLPWMETAAGSGGPRRLVTTLAARSEDYDSFGRVTTPQVGVIYGPSPDVTLKGSWGRSFKAPTLYQGYYYVTALLYPAAALGGAGYPPDATAIYLVGGDRNLSPERARTWTASLAFHPEALPDLEAELTWFDIDYEDRVVQPFANAAQGLSNPVYAPFVDYAPSAGEQSGVIESAGSFLNYSGATYDPSNVVAILRGRFVNVSRQRVEGLDLSASYRIDAGAGRLTLRGSATWLDSSQQLAPGQADTRLAGTLYNPAKLNGRLGVVWNRGNLTASTFANYTSGVDDTVNAEEGASFSTFDATLRYAIDRDHSRWPGLELALSAQNLFNRSPPLHTPAPQVYALPYDPTNYSAVGRFLALSASLRW</sequence>
<feature type="region of interest" description="Disordered" evidence="12">
    <location>
        <begin position="135"/>
        <end position="154"/>
    </location>
</feature>
<keyword evidence="9 10" id="KW-0998">Cell outer membrane</keyword>
<evidence type="ECO:0000259" key="14">
    <source>
        <dbReference type="SMART" id="SM00965"/>
    </source>
</evidence>
<organism evidence="15 16">
    <name type="scientific">Luteimonas kalidii</name>
    <dbReference type="NCBI Taxonomy" id="3042025"/>
    <lineage>
        <taxon>Bacteria</taxon>
        <taxon>Pseudomonadati</taxon>
        <taxon>Pseudomonadota</taxon>
        <taxon>Gammaproteobacteria</taxon>
        <taxon>Lysobacterales</taxon>
        <taxon>Lysobacteraceae</taxon>
        <taxon>Luteimonas</taxon>
    </lineage>
</organism>
<dbReference type="Pfam" id="PF00593">
    <property type="entry name" value="TonB_dep_Rec_b-barrel"/>
    <property type="match status" value="1"/>
</dbReference>
<evidence type="ECO:0000256" key="12">
    <source>
        <dbReference type="SAM" id="MobiDB-lite"/>
    </source>
</evidence>
<name>A0ABT6JXX6_9GAMM</name>
<comment type="similarity">
    <text evidence="10 11">Belongs to the TonB-dependent receptor family.</text>
</comment>
<dbReference type="Gene3D" id="2.170.130.10">
    <property type="entry name" value="TonB-dependent receptor, plug domain"/>
    <property type="match status" value="1"/>
</dbReference>
<dbReference type="SUPFAM" id="SSF56935">
    <property type="entry name" value="Porins"/>
    <property type="match status" value="1"/>
</dbReference>
<dbReference type="RefSeq" id="WP_280580090.1">
    <property type="nucleotide sequence ID" value="NZ_JARXRO010000020.1"/>
</dbReference>
<evidence type="ECO:0000256" key="6">
    <source>
        <dbReference type="ARBA" id="ARBA00023004"/>
    </source>
</evidence>
<feature type="domain" description="Secretin/TonB short N-terminal" evidence="14">
    <location>
        <begin position="80"/>
        <end position="131"/>
    </location>
</feature>
<dbReference type="InterPro" id="IPR037066">
    <property type="entry name" value="Plug_dom_sf"/>
</dbReference>
<dbReference type="SMART" id="SM00965">
    <property type="entry name" value="STN"/>
    <property type="match status" value="1"/>
</dbReference>
<dbReference type="PANTHER" id="PTHR47234:SF3">
    <property type="entry name" value="SECRETIN_TONB SHORT N-TERMINAL DOMAIN-CONTAINING PROTEIN"/>
    <property type="match status" value="1"/>
</dbReference>
<evidence type="ECO:0000256" key="11">
    <source>
        <dbReference type="RuleBase" id="RU003357"/>
    </source>
</evidence>
<keyword evidence="16" id="KW-1185">Reference proteome</keyword>
<keyword evidence="7 11" id="KW-0798">TonB box</keyword>
<feature type="compositionally biased region" description="Polar residues" evidence="12">
    <location>
        <begin position="140"/>
        <end position="150"/>
    </location>
</feature>
<dbReference type="InterPro" id="IPR000531">
    <property type="entry name" value="Beta-barrel_TonB"/>
</dbReference>
<evidence type="ECO:0000256" key="10">
    <source>
        <dbReference type="PROSITE-ProRule" id="PRU01360"/>
    </source>
</evidence>
<accession>A0ABT6JXX6</accession>
<dbReference type="InterPro" id="IPR039426">
    <property type="entry name" value="TonB-dep_rcpt-like"/>
</dbReference>
<keyword evidence="6" id="KW-0408">Iron</keyword>
<dbReference type="Gene3D" id="2.40.170.20">
    <property type="entry name" value="TonB-dependent receptor, beta-barrel domain"/>
    <property type="match status" value="1"/>
</dbReference>